<dbReference type="EMBL" id="JBHLTN010000007">
    <property type="protein sequence ID" value="MFC0591485.1"/>
    <property type="molecule type" value="Genomic_DNA"/>
</dbReference>
<dbReference type="PANTHER" id="PTHR43214:SF41">
    <property type="entry name" value="NITRATE_NITRITE RESPONSE REGULATOR PROTEIN NARP"/>
    <property type="match status" value="1"/>
</dbReference>
<evidence type="ECO:0000256" key="3">
    <source>
        <dbReference type="ARBA" id="ARBA00023163"/>
    </source>
</evidence>
<reference evidence="5 6" key="1">
    <citation type="submission" date="2024-09" db="EMBL/GenBank/DDBJ databases">
        <authorList>
            <person name="Sun Q."/>
            <person name="Mori K."/>
        </authorList>
    </citation>
    <scope>NUCLEOTIDE SEQUENCE [LARGE SCALE GENOMIC DNA]</scope>
    <source>
        <strain evidence="5 6">NCAIM B.02336</strain>
    </source>
</reference>
<name>A0ABV6PNS4_9BURK</name>
<comment type="caution">
    <text evidence="5">The sequence shown here is derived from an EMBL/GenBank/DDBJ whole genome shotgun (WGS) entry which is preliminary data.</text>
</comment>
<dbReference type="Pfam" id="PF00196">
    <property type="entry name" value="GerE"/>
    <property type="match status" value="1"/>
</dbReference>
<dbReference type="InterPro" id="IPR036388">
    <property type="entry name" value="WH-like_DNA-bd_sf"/>
</dbReference>
<dbReference type="SMART" id="SM00421">
    <property type="entry name" value="HTH_LUXR"/>
    <property type="match status" value="1"/>
</dbReference>
<dbReference type="InterPro" id="IPR039420">
    <property type="entry name" value="WalR-like"/>
</dbReference>
<gene>
    <name evidence="5" type="ORF">ACFFGG_02845</name>
</gene>
<sequence length="324" mass="35964">MATLTLDALSTLLRQLYVASRCGDVEQYQRRALRIIAEQIAFDAAWWGRGSFGRGMHDVHCSHTFRLPADIADRLNLSDPDNIVAQRVVSDPGRAHYFGLQELRSQPSTAALTEHMGIEQSICVADVDAALGVSGFVSLVRRNATPRFSARDLKTLERLAPHLAAGLEMALADELAAQRNPERTVLLATDTLGLLRVGEPATAETLQLEWPGWTGPQLPKPLVERIVARQREFLGRHLHATIRWIGDRAFVSMRRRELRDMLTRRERDVANAFAAGQSYREVAELLGLSPATVRHHLRSVYVKLGVTDKASFAMRLGSQTSSTG</sequence>
<evidence type="ECO:0000259" key="4">
    <source>
        <dbReference type="PROSITE" id="PS50043"/>
    </source>
</evidence>
<evidence type="ECO:0000313" key="5">
    <source>
        <dbReference type="EMBL" id="MFC0591485.1"/>
    </source>
</evidence>
<dbReference type="Proteomes" id="UP001589834">
    <property type="component" value="Unassembled WGS sequence"/>
</dbReference>
<dbReference type="InterPro" id="IPR000792">
    <property type="entry name" value="Tscrpt_reg_LuxR_C"/>
</dbReference>
<evidence type="ECO:0000256" key="2">
    <source>
        <dbReference type="ARBA" id="ARBA00023125"/>
    </source>
</evidence>
<keyword evidence="2" id="KW-0238">DNA-binding</keyword>
<dbReference type="CDD" id="cd06170">
    <property type="entry name" value="LuxR_C_like"/>
    <property type="match status" value="1"/>
</dbReference>
<dbReference type="PANTHER" id="PTHR43214">
    <property type="entry name" value="TWO-COMPONENT RESPONSE REGULATOR"/>
    <property type="match status" value="1"/>
</dbReference>
<organism evidence="5 6">
    <name type="scientific">Ottowia pentelensis</name>
    <dbReference type="NCBI Taxonomy" id="511108"/>
    <lineage>
        <taxon>Bacteria</taxon>
        <taxon>Pseudomonadati</taxon>
        <taxon>Pseudomonadota</taxon>
        <taxon>Betaproteobacteria</taxon>
        <taxon>Burkholderiales</taxon>
        <taxon>Comamonadaceae</taxon>
        <taxon>Ottowia</taxon>
    </lineage>
</organism>
<dbReference type="RefSeq" id="WP_377479568.1">
    <property type="nucleotide sequence ID" value="NZ_JBHLTN010000007.1"/>
</dbReference>
<keyword evidence="6" id="KW-1185">Reference proteome</keyword>
<proteinExistence type="predicted"/>
<accession>A0ABV6PNS4</accession>
<dbReference type="PROSITE" id="PS50043">
    <property type="entry name" value="HTH_LUXR_2"/>
    <property type="match status" value="1"/>
</dbReference>
<protein>
    <submittedName>
        <fullName evidence="5">Response regulator transcription factor</fullName>
    </submittedName>
</protein>
<dbReference type="Gene3D" id="1.10.10.10">
    <property type="entry name" value="Winged helix-like DNA-binding domain superfamily/Winged helix DNA-binding domain"/>
    <property type="match status" value="1"/>
</dbReference>
<dbReference type="SUPFAM" id="SSF46894">
    <property type="entry name" value="C-terminal effector domain of the bipartite response regulators"/>
    <property type="match status" value="1"/>
</dbReference>
<dbReference type="InterPro" id="IPR016032">
    <property type="entry name" value="Sig_transdc_resp-reg_C-effctor"/>
</dbReference>
<feature type="domain" description="HTH luxR-type" evidence="4">
    <location>
        <begin position="255"/>
        <end position="320"/>
    </location>
</feature>
<keyword evidence="3" id="KW-0804">Transcription</keyword>
<evidence type="ECO:0000313" key="6">
    <source>
        <dbReference type="Proteomes" id="UP001589834"/>
    </source>
</evidence>
<keyword evidence="1" id="KW-0805">Transcription regulation</keyword>
<dbReference type="PRINTS" id="PR00038">
    <property type="entry name" value="HTHLUXR"/>
</dbReference>
<evidence type="ECO:0000256" key="1">
    <source>
        <dbReference type="ARBA" id="ARBA00023015"/>
    </source>
</evidence>
<dbReference type="PROSITE" id="PS00622">
    <property type="entry name" value="HTH_LUXR_1"/>
    <property type="match status" value="1"/>
</dbReference>